<accession>A0ACB7IQ35</accession>
<proteinExistence type="predicted"/>
<dbReference type="EMBL" id="WQMT02000007">
    <property type="protein sequence ID" value="KAG9220377.1"/>
    <property type="molecule type" value="Genomic_DNA"/>
</dbReference>
<comment type="caution">
    <text evidence="1">The sequence shown here is derived from an EMBL/GenBank/DDBJ whole genome shotgun (WGS) entry which is preliminary data.</text>
</comment>
<evidence type="ECO:0000313" key="1">
    <source>
        <dbReference type="EMBL" id="KAG9220377.1"/>
    </source>
</evidence>
<dbReference type="Proteomes" id="UP000824881">
    <property type="component" value="Unassembled WGS sequence"/>
</dbReference>
<protein>
    <submittedName>
        <fullName evidence="1">Uncharacterized protein</fullName>
    </submittedName>
</protein>
<sequence>MMFPTLFNTSPKATVLPMYAEKQGSSASPLTSLSRPTRGRLAAGLLVFLLTLSSYALITSRPLFGASTKVYSQRPGWRPTRVSRPATTKPAFEFTPFQELAAITSFITALPSNMIPPSVNPSTPIDPQLVLGFDVARHPEEMTVVEDDVWTRHPVVLYSKHYSAQSRSAKAQLTSLELKPAPTFIDVDTRDDASILAPILARLTETSELPILVIGGHVLRPASSSLGLDTLIESLNQSGELDAIMADAGAIVGGARKVAVKQRVQADPRKPKVKKEMSEAERIFRGLISI</sequence>
<evidence type="ECO:0000313" key="2">
    <source>
        <dbReference type="Proteomes" id="UP000824881"/>
    </source>
</evidence>
<reference evidence="1 2" key="1">
    <citation type="journal article" date="2021" name="Appl. Environ. Microbiol.">
        <title>Genetic linkage and physical mapping for an oyster mushroom Pleurotus cornucopiae and QTL analysis for the trait cap color.</title>
        <authorList>
            <person name="Zhang Y."/>
            <person name="Gao W."/>
            <person name="Sonnenberg A."/>
            <person name="Chen Q."/>
            <person name="Zhang J."/>
            <person name="Huang C."/>
        </authorList>
    </citation>
    <scope>NUCLEOTIDE SEQUENCE [LARGE SCALE GENOMIC DNA]</scope>
    <source>
        <strain evidence="1">CCMSSC00406</strain>
    </source>
</reference>
<keyword evidence="2" id="KW-1185">Reference proteome</keyword>
<name>A0ACB7IQ35_PLECO</name>
<gene>
    <name evidence="1" type="ORF">CCMSSC00406_0006642</name>
</gene>
<organism evidence="1 2">
    <name type="scientific">Pleurotus cornucopiae</name>
    <name type="common">Cornucopia mushroom</name>
    <dbReference type="NCBI Taxonomy" id="5321"/>
    <lineage>
        <taxon>Eukaryota</taxon>
        <taxon>Fungi</taxon>
        <taxon>Dikarya</taxon>
        <taxon>Basidiomycota</taxon>
        <taxon>Agaricomycotina</taxon>
        <taxon>Agaricomycetes</taxon>
        <taxon>Agaricomycetidae</taxon>
        <taxon>Agaricales</taxon>
        <taxon>Pleurotineae</taxon>
        <taxon>Pleurotaceae</taxon>
        <taxon>Pleurotus</taxon>
    </lineage>
</organism>